<dbReference type="GO" id="GO:0071555">
    <property type="term" value="P:cell wall organization"/>
    <property type="evidence" value="ECO:0007669"/>
    <property type="project" value="UniProtKB-KW"/>
</dbReference>
<feature type="transmembrane region" description="Helical" evidence="7">
    <location>
        <begin position="356"/>
        <end position="375"/>
    </location>
</feature>
<dbReference type="GO" id="GO:0051301">
    <property type="term" value="P:cell division"/>
    <property type="evidence" value="ECO:0007669"/>
    <property type="project" value="UniProtKB-KW"/>
</dbReference>
<protein>
    <recommendedName>
        <fullName evidence="7">Phospho-N-acetylmuramoyl-pentapeptide-transferase</fullName>
        <ecNumber evidence="7">2.7.8.13</ecNumber>
    </recommendedName>
    <alternativeName>
        <fullName evidence="7">UDP-MurNAc-pentapeptide phosphotransferase</fullName>
    </alternativeName>
</protein>
<keyword evidence="6 7" id="KW-0472">Membrane</keyword>
<dbReference type="Pfam" id="PF00953">
    <property type="entry name" value="Glycos_transf_4"/>
    <property type="match status" value="1"/>
</dbReference>
<keyword evidence="7" id="KW-0131">Cell cycle</keyword>
<dbReference type="Proteomes" id="UP000230843">
    <property type="component" value="Unassembled WGS sequence"/>
</dbReference>
<keyword evidence="7" id="KW-0132">Cell division</keyword>
<comment type="subcellular location">
    <subcellularLocation>
        <location evidence="7">Cell membrane</location>
        <topology evidence="7">Multi-pass membrane protein</topology>
    </subcellularLocation>
    <subcellularLocation>
        <location evidence="1">Membrane</location>
        <topology evidence="1">Multi-pass membrane protein</topology>
    </subcellularLocation>
</comment>
<evidence type="ECO:0000313" key="9">
    <source>
        <dbReference type="EMBL" id="PJA90138.1"/>
    </source>
</evidence>
<feature type="transmembrane region" description="Helical" evidence="7">
    <location>
        <begin position="60"/>
        <end position="81"/>
    </location>
</feature>
<dbReference type="CDD" id="cd06852">
    <property type="entry name" value="GT_MraY"/>
    <property type="match status" value="1"/>
</dbReference>
<comment type="catalytic activity">
    <reaction evidence="7">
        <text>UDP-N-acetyl-alpha-D-muramoyl-L-alanyl-gamma-D-glutamyl-meso-2,6-diaminopimeloyl-D-alanyl-D-alanine + di-trans,octa-cis-undecaprenyl phosphate = di-trans,octa-cis-undecaprenyl diphospho-N-acetyl-alpha-D-muramoyl-L-alanyl-D-glutamyl-meso-2,6-diaminopimeloyl-D-alanyl-D-alanine + UMP</text>
        <dbReference type="Rhea" id="RHEA:28386"/>
        <dbReference type="ChEBI" id="CHEBI:57865"/>
        <dbReference type="ChEBI" id="CHEBI:60392"/>
        <dbReference type="ChEBI" id="CHEBI:61386"/>
        <dbReference type="ChEBI" id="CHEBI:61387"/>
        <dbReference type="EC" id="2.7.8.13"/>
    </reaction>
</comment>
<evidence type="ECO:0000256" key="6">
    <source>
        <dbReference type="ARBA" id="ARBA00023136"/>
    </source>
</evidence>
<keyword evidence="7 8" id="KW-0460">Magnesium</keyword>
<comment type="similarity">
    <text evidence="2 7">Belongs to the glycosyltransferase 4 family. MraY subfamily.</text>
</comment>
<evidence type="ECO:0000256" key="5">
    <source>
        <dbReference type="ARBA" id="ARBA00022989"/>
    </source>
</evidence>
<dbReference type="GO" id="GO:0005886">
    <property type="term" value="C:plasma membrane"/>
    <property type="evidence" value="ECO:0007669"/>
    <property type="project" value="UniProtKB-SubCell"/>
</dbReference>
<name>A0A2M7Z7D4_9BACT</name>
<evidence type="ECO:0000256" key="7">
    <source>
        <dbReference type="HAMAP-Rule" id="MF_00038"/>
    </source>
</evidence>
<feature type="transmembrane region" description="Helical" evidence="7">
    <location>
        <begin position="169"/>
        <end position="184"/>
    </location>
</feature>
<proteinExistence type="inferred from homology"/>
<evidence type="ECO:0000313" key="10">
    <source>
        <dbReference type="Proteomes" id="UP000230843"/>
    </source>
</evidence>
<dbReference type="GO" id="GO:0008360">
    <property type="term" value="P:regulation of cell shape"/>
    <property type="evidence" value="ECO:0007669"/>
    <property type="project" value="UniProtKB-KW"/>
</dbReference>
<dbReference type="AlphaFoldDB" id="A0A2M7Z7D4"/>
<keyword evidence="7" id="KW-0961">Cell wall biogenesis/degradation</keyword>
<accession>A0A2M7Z7D4</accession>
<feature type="binding site" evidence="8">
    <location>
        <position position="224"/>
    </location>
    <ligand>
        <name>Mg(2+)</name>
        <dbReference type="ChEBI" id="CHEBI:18420"/>
    </ligand>
</feature>
<evidence type="ECO:0000256" key="1">
    <source>
        <dbReference type="ARBA" id="ARBA00004141"/>
    </source>
</evidence>
<keyword evidence="7 8" id="KW-0479">Metal-binding</keyword>
<comment type="function">
    <text evidence="7">Catalyzes the initial step of the lipid cycle reactions in the biosynthesis of the cell wall peptidoglycan: transfers peptidoglycan precursor phospho-MurNAc-pentapeptide from UDP-MurNAc-pentapeptide onto the lipid carrier undecaprenyl phosphate, yielding undecaprenyl-pyrophosphoryl-MurNAc-pentapeptide, known as lipid I.</text>
</comment>
<feature type="transmembrane region" description="Helical" evidence="7">
    <location>
        <begin position="232"/>
        <end position="250"/>
    </location>
</feature>
<organism evidence="9 10">
    <name type="scientific">Candidatus Magasanikbacteria bacterium CG_4_9_14_3_um_filter_32_9</name>
    <dbReference type="NCBI Taxonomy" id="1974644"/>
    <lineage>
        <taxon>Bacteria</taxon>
        <taxon>Candidatus Magasanikiibacteriota</taxon>
    </lineage>
</organism>
<feature type="transmembrane region" description="Helical" evidence="7">
    <location>
        <begin position="204"/>
        <end position="225"/>
    </location>
</feature>
<feature type="transmembrane region" description="Helical" evidence="7">
    <location>
        <begin position="285"/>
        <end position="306"/>
    </location>
</feature>
<feature type="transmembrane region" description="Helical" evidence="7">
    <location>
        <begin position="14"/>
        <end position="37"/>
    </location>
</feature>
<feature type="transmembrane region" description="Helical" evidence="7">
    <location>
        <begin position="87"/>
        <end position="108"/>
    </location>
</feature>
<dbReference type="EMBL" id="PFVJ01000023">
    <property type="protein sequence ID" value="PJA90138.1"/>
    <property type="molecule type" value="Genomic_DNA"/>
</dbReference>
<keyword evidence="5 7" id="KW-1133">Transmembrane helix</keyword>
<keyword evidence="7" id="KW-0573">Peptidoglycan synthesis</keyword>
<keyword evidence="7" id="KW-0133">Cell shape</keyword>
<evidence type="ECO:0000256" key="8">
    <source>
        <dbReference type="PIRSR" id="PIRSR600715-1"/>
    </source>
</evidence>
<dbReference type="PANTHER" id="PTHR22926:SF5">
    <property type="entry name" value="PHOSPHO-N-ACETYLMURAMOYL-PENTAPEPTIDE-TRANSFERASE HOMOLOG"/>
    <property type="match status" value="1"/>
</dbReference>
<dbReference type="GO" id="GO:0009252">
    <property type="term" value="P:peptidoglycan biosynthetic process"/>
    <property type="evidence" value="ECO:0007669"/>
    <property type="project" value="UniProtKB-UniRule"/>
</dbReference>
<comment type="cofactor">
    <cofactor evidence="7 8">
        <name>Mg(2+)</name>
        <dbReference type="ChEBI" id="CHEBI:18420"/>
    </cofactor>
</comment>
<dbReference type="PROSITE" id="PS01348">
    <property type="entry name" value="MRAY_2"/>
    <property type="match status" value="1"/>
</dbReference>
<dbReference type="HAMAP" id="MF_00038">
    <property type="entry name" value="MraY"/>
    <property type="match status" value="1"/>
</dbReference>
<dbReference type="GO" id="GO:0051992">
    <property type="term" value="F:UDP-N-acetylmuramoyl-L-alanyl-D-glutamyl-meso-2,6-diaminopimelyl-D-alanyl-D-alanine:undecaprenyl-phosphate transferase activity"/>
    <property type="evidence" value="ECO:0007669"/>
    <property type="project" value="RHEA"/>
</dbReference>
<gene>
    <name evidence="7" type="primary">mraY</name>
    <name evidence="9" type="ORF">CO137_01005</name>
</gene>
<reference evidence="10" key="1">
    <citation type="submission" date="2017-09" db="EMBL/GenBank/DDBJ databases">
        <title>Depth-based differentiation of microbial function through sediment-hosted aquifers and enrichment of novel symbionts in the deep terrestrial subsurface.</title>
        <authorList>
            <person name="Probst A.J."/>
            <person name="Ladd B."/>
            <person name="Jarett J.K."/>
            <person name="Geller-Mcgrath D.E."/>
            <person name="Sieber C.M.K."/>
            <person name="Emerson J.B."/>
            <person name="Anantharaman K."/>
            <person name="Thomas B.C."/>
            <person name="Malmstrom R."/>
            <person name="Stieglmeier M."/>
            <person name="Klingl A."/>
            <person name="Woyke T."/>
            <person name="Ryan C.M."/>
            <person name="Banfield J.F."/>
        </authorList>
    </citation>
    <scope>NUCLEOTIDE SEQUENCE [LARGE SCALE GENOMIC DNA]</scope>
</reference>
<evidence type="ECO:0000256" key="3">
    <source>
        <dbReference type="ARBA" id="ARBA00022679"/>
    </source>
</evidence>
<dbReference type="InterPro" id="IPR000715">
    <property type="entry name" value="Glycosyl_transferase_4"/>
</dbReference>
<keyword evidence="3 7" id="KW-0808">Transferase</keyword>
<evidence type="ECO:0000256" key="4">
    <source>
        <dbReference type="ARBA" id="ARBA00022692"/>
    </source>
</evidence>
<dbReference type="InterPro" id="IPR003524">
    <property type="entry name" value="PNAcMuramoyl-5peptid_Trfase"/>
</dbReference>
<evidence type="ECO:0000256" key="2">
    <source>
        <dbReference type="ARBA" id="ARBA00005583"/>
    </source>
</evidence>
<dbReference type="UniPathway" id="UPA00219"/>
<keyword evidence="4 7" id="KW-0812">Transmembrane</keyword>
<feature type="binding site" evidence="8">
    <location>
        <position position="284"/>
    </location>
    <ligand>
        <name>Mg(2+)</name>
        <dbReference type="ChEBI" id="CHEBI:18420"/>
    </ligand>
</feature>
<dbReference type="GO" id="GO:0008963">
    <property type="term" value="F:phospho-N-acetylmuramoyl-pentapeptide-transferase activity"/>
    <property type="evidence" value="ECO:0007669"/>
    <property type="project" value="UniProtKB-UniRule"/>
</dbReference>
<keyword evidence="7" id="KW-1003">Cell membrane</keyword>
<comment type="pathway">
    <text evidence="7">Cell wall biogenesis; peptidoglycan biosynthesis.</text>
</comment>
<dbReference type="GO" id="GO:0046872">
    <property type="term" value="F:metal ion binding"/>
    <property type="evidence" value="ECO:0007669"/>
    <property type="project" value="UniProtKB-KW"/>
</dbReference>
<feature type="transmembrane region" description="Helical" evidence="7">
    <location>
        <begin position="312"/>
        <end position="331"/>
    </location>
</feature>
<dbReference type="PANTHER" id="PTHR22926">
    <property type="entry name" value="PHOSPHO-N-ACETYLMURAMOYL-PENTAPEPTIDE-TRANSFERASE"/>
    <property type="match status" value="1"/>
</dbReference>
<dbReference type="InterPro" id="IPR018480">
    <property type="entry name" value="PNAcMuramoyl-5peptid_Trfase_CS"/>
</dbReference>
<sequence length="376" mass="42779">MTITPESLELLKTAVGYGLVSCILAFLWAPLLTKFLYKYKITRRSEYDATLAMGARKSKVGVPVMGGLLVIVTVAVLTMLFNWEREFTWVPIGVMLLAATLGALDDIMNIFGQKRKHRTVKHVLKLIRVHKKISYKIWYIITFPWTVFKRTTLWLGSHPGKGVHVHEKLILQFIAGAITAYWVYFKLGEHWREIYIPFDGFLNIGWWIIPLIILFVMFTANAVNVADGMDGLAGGSLITTFIALTVLSWIGGYEEITILNATTVGALITYTYFNIKPARFQMGDVGSLGLGALLAINAIVINKMLLLPFLAFIFYIELLSVIIQVGGRYTLGRRIFKMAPIHHHFELRGWKEEKTVMRFWMIHLAFVMLSIWIALF</sequence>
<comment type="caution">
    <text evidence="9">The sequence shown here is derived from an EMBL/GenBank/DDBJ whole genome shotgun (WGS) entry which is preliminary data.</text>
</comment>
<dbReference type="EC" id="2.7.8.13" evidence="7"/>